<evidence type="ECO:0000313" key="2">
    <source>
        <dbReference type="EMBL" id="GLH71780.1"/>
    </source>
</evidence>
<dbReference type="EMBL" id="BSDE01000001">
    <property type="protein sequence ID" value="GLH71780.1"/>
    <property type="molecule type" value="Genomic_DNA"/>
</dbReference>
<evidence type="ECO:0000313" key="3">
    <source>
        <dbReference type="Proteomes" id="UP001165069"/>
    </source>
</evidence>
<sequence length="188" mass="20386">MSFPRSQRGFTMALALAMAVVMGILLLKAAPSVIAEVQRENESELIFRGEAIANALRIYGAKMGHYPQNLDEVMKVRPRILRQKYLDPMTPDGEWDYITQVQPGASGSKAGLPIVGVRSHSQLNSIHIYQNKTLVRDWQFAAEQNLLGITDDLSKAQNLLNGAAPGSSPIVPPGGTKPGSTPNPAEPK</sequence>
<organism evidence="2 3">
    <name type="scientific">Geothrix limicola</name>
    <dbReference type="NCBI Taxonomy" id="2927978"/>
    <lineage>
        <taxon>Bacteria</taxon>
        <taxon>Pseudomonadati</taxon>
        <taxon>Acidobacteriota</taxon>
        <taxon>Holophagae</taxon>
        <taxon>Holophagales</taxon>
        <taxon>Holophagaceae</taxon>
        <taxon>Geothrix</taxon>
    </lineage>
</organism>
<proteinExistence type="predicted"/>
<keyword evidence="3" id="KW-1185">Reference proteome</keyword>
<comment type="caution">
    <text evidence="2">The sequence shown here is derived from an EMBL/GenBank/DDBJ whole genome shotgun (WGS) entry which is preliminary data.</text>
</comment>
<dbReference type="RefSeq" id="WP_285569324.1">
    <property type="nucleotide sequence ID" value="NZ_BSDE01000001.1"/>
</dbReference>
<accession>A0ABQ5QCC2</accession>
<dbReference type="Proteomes" id="UP001165069">
    <property type="component" value="Unassembled WGS sequence"/>
</dbReference>
<name>A0ABQ5QCC2_9BACT</name>
<evidence type="ECO:0008006" key="4">
    <source>
        <dbReference type="Google" id="ProtNLM"/>
    </source>
</evidence>
<feature type="compositionally biased region" description="Polar residues" evidence="1">
    <location>
        <begin position="178"/>
        <end position="188"/>
    </location>
</feature>
<evidence type="ECO:0000256" key="1">
    <source>
        <dbReference type="SAM" id="MobiDB-lite"/>
    </source>
</evidence>
<feature type="region of interest" description="Disordered" evidence="1">
    <location>
        <begin position="160"/>
        <end position="188"/>
    </location>
</feature>
<reference evidence="2 3" key="1">
    <citation type="journal article" date="2023" name="Antonie Van Leeuwenhoek">
        <title>Mesoterricola silvestris gen. nov., sp. nov., Mesoterricola sediminis sp. nov., Geothrix oryzae sp. nov., Geothrix edaphica sp. nov., Geothrix rubra sp. nov., and Geothrix limicola sp. nov., six novel members of Acidobacteriota isolated from soils.</title>
        <authorList>
            <person name="Itoh H."/>
            <person name="Sugisawa Y."/>
            <person name="Mise K."/>
            <person name="Xu Z."/>
            <person name="Kuniyasu M."/>
            <person name="Ushijima N."/>
            <person name="Kawano K."/>
            <person name="Kobayashi E."/>
            <person name="Shiratori Y."/>
            <person name="Masuda Y."/>
            <person name="Senoo K."/>
        </authorList>
    </citation>
    <scope>NUCLEOTIDE SEQUENCE [LARGE SCALE GENOMIC DNA]</scope>
    <source>
        <strain evidence="2 3">Red804</strain>
    </source>
</reference>
<protein>
    <recommendedName>
        <fullName evidence="4">Type II secretion system protein</fullName>
    </recommendedName>
</protein>
<gene>
    <name evidence="2" type="ORF">GETHLI_02820</name>
</gene>